<keyword evidence="2" id="KW-0808">Transferase</keyword>
<sequence length="398" mass="47589">MKNVSFLAELLEKDSITEHVRSISLKNDPSKVYLNTNDRQESIGENVLYTDVPGYLNISFAQNGQKKWEKSVATFEGSYIDLKKYNDLDHFLKSKLSSKRASRLRAYKRTLEKVFPIEYQYYYGEIQDHTYEKLMNTLKRMVTTRFDEKQMNHMALTEWDRFKELGKGLIREKKASLIVIYHGDEPIHISFNYIWKQLVFGYVRGFNIDYSKFYLGYIDIMIQLQWCFEMGFEIYDLLRENMEYKLRFADHTYLYANHITVAKQGPFSIISPLITWLSLSLKFDIYYPFISRLRAIYHRIPFLPKRKEKRIQPLYQLEKLDKEQWAKMDKERFSQTGIDSLNEPYGKRAVYHFLYLSKEKLEHLKIYTSLDDEHSIILECPDSLGKVIFKNRVEKHGK</sequence>
<reference evidence="2 3" key="1">
    <citation type="submission" date="2020-01" db="EMBL/GenBank/DDBJ databases">
        <title>Draft Genome Analysis of Muricauda sp. HICW Isolated from coastal seawater of PR China.</title>
        <authorList>
            <person name="Chen M.-X."/>
        </authorList>
    </citation>
    <scope>NUCLEOTIDE SEQUENCE [LARGE SCALE GENOMIC DNA]</scope>
    <source>
        <strain evidence="2 3">HICW</strain>
    </source>
</reference>
<evidence type="ECO:0000259" key="1">
    <source>
        <dbReference type="Pfam" id="PF13480"/>
    </source>
</evidence>
<proteinExistence type="predicted"/>
<dbReference type="RefSeq" id="WP_176620922.1">
    <property type="nucleotide sequence ID" value="NZ_WYET01000007.1"/>
</dbReference>
<protein>
    <submittedName>
        <fullName evidence="2">GNAT family N-acetyltransferase</fullName>
    </submittedName>
</protein>
<dbReference type="InterPro" id="IPR038740">
    <property type="entry name" value="BioF2-like_GNAT_dom"/>
</dbReference>
<feature type="domain" description="BioF2-like acetyltransferase" evidence="1">
    <location>
        <begin position="98"/>
        <end position="245"/>
    </location>
</feature>
<dbReference type="InterPro" id="IPR016181">
    <property type="entry name" value="Acyl_CoA_acyltransferase"/>
</dbReference>
<dbReference type="Proteomes" id="UP000558089">
    <property type="component" value="Unassembled WGS sequence"/>
</dbReference>
<gene>
    <name evidence="2" type="ORF">GUA46_13410</name>
</gene>
<dbReference type="Gene3D" id="3.40.630.30">
    <property type="match status" value="1"/>
</dbReference>
<accession>A0A850NDW9</accession>
<dbReference type="EMBL" id="WYET01000007">
    <property type="protein sequence ID" value="NVN19341.1"/>
    <property type="molecule type" value="Genomic_DNA"/>
</dbReference>
<dbReference type="Pfam" id="PF13480">
    <property type="entry name" value="Acetyltransf_6"/>
    <property type="match status" value="1"/>
</dbReference>
<name>A0A850NDW9_9FLAO</name>
<organism evidence="2 3">
    <name type="scientific">Flagellimonas chongwuensis</name>
    <dbReference type="NCBI Taxonomy" id="2697365"/>
    <lineage>
        <taxon>Bacteria</taxon>
        <taxon>Pseudomonadati</taxon>
        <taxon>Bacteroidota</taxon>
        <taxon>Flavobacteriia</taxon>
        <taxon>Flavobacteriales</taxon>
        <taxon>Flavobacteriaceae</taxon>
        <taxon>Flagellimonas</taxon>
    </lineage>
</organism>
<evidence type="ECO:0000313" key="3">
    <source>
        <dbReference type="Proteomes" id="UP000558089"/>
    </source>
</evidence>
<evidence type="ECO:0000313" key="2">
    <source>
        <dbReference type="EMBL" id="NVN19341.1"/>
    </source>
</evidence>
<comment type="caution">
    <text evidence="2">The sequence shown here is derived from an EMBL/GenBank/DDBJ whole genome shotgun (WGS) entry which is preliminary data.</text>
</comment>
<dbReference type="SUPFAM" id="SSF55729">
    <property type="entry name" value="Acyl-CoA N-acyltransferases (Nat)"/>
    <property type="match status" value="1"/>
</dbReference>
<keyword evidence="3" id="KW-1185">Reference proteome</keyword>
<dbReference type="GO" id="GO:0016740">
    <property type="term" value="F:transferase activity"/>
    <property type="evidence" value="ECO:0007669"/>
    <property type="project" value="UniProtKB-KW"/>
</dbReference>
<dbReference type="AlphaFoldDB" id="A0A850NDW9"/>